<dbReference type="Proteomes" id="UP000237105">
    <property type="component" value="Unassembled WGS sequence"/>
</dbReference>
<dbReference type="AlphaFoldDB" id="A0A2P5D9E0"/>
<evidence type="ECO:0000313" key="1">
    <source>
        <dbReference type="EMBL" id="PON69909.1"/>
    </source>
</evidence>
<keyword evidence="2" id="KW-1185">Reference proteome</keyword>
<name>A0A2P5D9E0_PARAD</name>
<organism evidence="1 2">
    <name type="scientific">Parasponia andersonii</name>
    <name type="common">Sponia andersonii</name>
    <dbReference type="NCBI Taxonomy" id="3476"/>
    <lineage>
        <taxon>Eukaryota</taxon>
        <taxon>Viridiplantae</taxon>
        <taxon>Streptophyta</taxon>
        <taxon>Embryophyta</taxon>
        <taxon>Tracheophyta</taxon>
        <taxon>Spermatophyta</taxon>
        <taxon>Magnoliopsida</taxon>
        <taxon>eudicotyledons</taxon>
        <taxon>Gunneridae</taxon>
        <taxon>Pentapetalae</taxon>
        <taxon>rosids</taxon>
        <taxon>fabids</taxon>
        <taxon>Rosales</taxon>
        <taxon>Cannabaceae</taxon>
        <taxon>Parasponia</taxon>
    </lineage>
</organism>
<feature type="non-terminal residue" evidence="1">
    <location>
        <position position="186"/>
    </location>
</feature>
<protein>
    <recommendedName>
        <fullName evidence="3">Retrotransposon gag domain-containing protein</fullName>
    </recommendedName>
</protein>
<dbReference type="OrthoDB" id="1936908at2759"/>
<comment type="caution">
    <text evidence="1">The sequence shown here is derived from an EMBL/GenBank/DDBJ whole genome shotgun (WGS) entry which is preliminary data.</text>
</comment>
<evidence type="ECO:0000313" key="2">
    <source>
        <dbReference type="Proteomes" id="UP000237105"/>
    </source>
</evidence>
<evidence type="ECO:0008006" key="3">
    <source>
        <dbReference type="Google" id="ProtNLM"/>
    </source>
</evidence>
<proteinExistence type="predicted"/>
<sequence length="186" mass="21392">MLKQYNILRQGSINIDEYYARFVELSQYAHTPGNYSRLQVVHFRTNLRLEIHTRLELFPITTLIEGSQSSGRSGSIVSTGSGCFTPYSYHYCGQQTILEEIAPSFCRLLHRPLEDHKGVKQLRCPSLDTGHLRNLEHKEVRDSPTVVLLDLAFQAEVDETKERGKLKPMQSPGQRDMISLELEWLM</sequence>
<dbReference type="EMBL" id="JXTB01000053">
    <property type="protein sequence ID" value="PON69909.1"/>
    <property type="molecule type" value="Genomic_DNA"/>
</dbReference>
<accession>A0A2P5D9E0</accession>
<reference evidence="2" key="1">
    <citation type="submission" date="2016-06" db="EMBL/GenBank/DDBJ databases">
        <title>Parallel loss of symbiosis genes in relatives of nitrogen-fixing non-legume Parasponia.</title>
        <authorList>
            <person name="Van Velzen R."/>
            <person name="Holmer R."/>
            <person name="Bu F."/>
            <person name="Rutten L."/>
            <person name="Van Zeijl A."/>
            <person name="Liu W."/>
            <person name="Santuari L."/>
            <person name="Cao Q."/>
            <person name="Sharma T."/>
            <person name="Shen D."/>
            <person name="Roswanjaya Y."/>
            <person name="Wardhani T."/>
            <person name="Kalhor M.S."/>
            <person name="Jansen J."/>
            <person name="Van den Hoogen J."/>
            <person name="Gungor B."/>
            <person name="Hartog M."/>
            <person name="Hontelez J."/>
            <person name="Verver J."/>
            <person name="Yang W.-C."/>
            <person name="Schijlen E."/>
            <person name="Repin R."/>
            <person name="Schilthuizen M."/>
            <person name="Schranz E."/>
            <person name="Heidstra R."/>
            <person name="Miyata K."/>
            <person name="Fedorova E."/>
            <person name="Kohlen W."/>
            <person name="Bisseling T."/>
            <person name="Smit S."/>
            <person name="Geurts R."/>
        </authorList>
    </citation>
    <scope>NUCLEOTIDE SEQUENCE [LARGE SCALE GENOMIC DNA]</scope>
    <source>
        <strain evidence="2">cv. WU1-14</strain>
    </source>
</reference>
<gene>
    <name evidence="1" type="ORF">PanWU01x14_083730</name>
</gene>